<dbReference type="PANTHER" id="PTHR14226:SF76">
    <property type="entry name" value="NTE FAMILY PROTEIN RSSA"/>
    <property type="match status" value="1"/>
</dbReference>
<organism evidence="7 8">
    <name type="scientific">Fulvimarina uroteuthidis</name>
    <dbReference type="NCBI Taxonomy" id="3098149"/>
    <lineage>
        <taxon>Bacteria</taxon>
        <taxon>Pseudomonadati</taxon>
        <taxon>Pseudomonadota</taxon>
        <taxon>Alphaproteobacteria</taxon>
        <taxon>Hyphomicrobiales</taxon>
        <taxon>Aurantimonadaceae</taxon>
        <taxon>Fulvimarina</taxon>
    </lineage>
</organism>
<evidence type="ECO:0000256" key="3">
    <source>
        <dbReference type="ARBA" id="ARBA00023098"/>
    </source>
</evidence>
<dbReference type="PROSITE" id="PS51635">
    <property type="entry name" value="PNPLA"/>
    <property type="match status" value="1"/>
</dbReference>
<evidence type="ECO:0000313" key="7">
    <source>
        <dbReference type="EMBL" id="MDY8110982.1"/>
    </source>
</evidence>
<dbReference type="Proteomes" id="UP001294412">
    <property type="component" value="Unassembled WGS sequence"/>
</dbReference>
<accession>A0ABU5I783</accession>
<dbReference type="InterPro" id="IPR002641">
    <property type="entry name" value="PNPLA_dom"/>
</dbReference>
<feature type="domain" description="PNPLA" evidence="6">
    <location>
        <begin position="48"/>
        <end position="208"/>
    </location>
</feature>
<keyword evidence="3 4" id="KW-0443">Lipid metabolism</keyword>
<evidence type="ECO:0000256" key="2">
    <source>
        <dbReference type="ARBA" id="ARBA00022963"/>
    </source>
</evidence>
<feature type="active site" description="Proton acceptor" evidence="4">
    <location>
        <position position="195"/>
    </location>
</feature>
<dbReference type="RefSeq" id="WP_322189033.1">
    <property type="nucleotide sequence ID" value="NZ_JAXLPB010000008.1"/>
</dbReference>
<evidence type="ECO:0000256" key="5">
    <source>
        <dbReference type="SAM" id="MobiDB-lite"/>
    </source>
</evidence>
<dbReference type="InterPro" id="IPR050301">
    <property type="entry name" value="NTE"/>
</dbReference>
<keyword evidence="2 4" id="KW-0442">Lipid degradation</keyword>
<feature type="compositionally biased region" description="Basic and acidic residues" evidence="5">
    <location>
        <begin position="18"/>
        <end position="28"/>
    </location>
</feature>
<sequence length="337" mass="36850">MLPKVLSWREQAEPLPVEDGRPDGKVSDLEPPVDTPKRRKDDRRGIALALGGGAARGWAHIGVIRALDEANVPISMIAGTSIGALVGGCYLAGKLDELEHFARSLTRRGMFRFLDFQMGGSGLIRGMRLSNRLTQSLEGFKVESLSKPFIAVATDARSGHEIWIDSGPLVLAMRASYALPGVFEPVDCAGRRLLDGALVNPVPANVCRTMEERLVVAVNLHHDLYGRAAVVRLAACEDRDDAPSEQVDRRNREMAARRENFGVIRSMVDAFNIIQDRISRSRLAGDPPDLTVSPRVRDIGLSEFHRAGEAIEIGYEAATARISEIRQIAEEVASLRG</sequence>
<evidence type="ECO:0000313" key="8">
    <source>
        <dbReference type="Proteomes" id="UP001294412"/>
    </source>
</evidence>
<dbReference type="InterPro" id="IPR016035">
    <property type="entry name" value="Acyl_Trfase/lysoPLipase"/>
</dbReference>
<evidence type="ECO:0000256" key="4">
    <source>
        <dbReference type="PROSITE-ProRule" id="PRU01161"/>
    </source>
</evidence>
<evidence type="ECO:0000256" key="1">
    <source>
        <dbReference type="ARBA" id="ARBA00022801"/>
    </source>
</evidence>
<feature type="region of interest" description="Disordered" evidence="5">
    <location>
        <begin position="1"/>
        <end position="41"/>
    </location>
</feature>
<dbReference type="PANTHER" id="PTHR14226">
    <property type="entry name" value="NEUROPATHY TARGET ESTERASE/SWISS CHEESE D.MELANOGASTER"/>
    <property type="match status" value="1"/>
</dbReference>
<dbReference type="EMBL" id="JAXLPB010000008">
    <property type="protein sequence ID" value="MDY8110982.1"/>
    <property type="molecule type" value="Genomic_DNA"/>
</dbReference>
<keyword evidence="8" id="KW-1185">Reference proteome</keyword>
<gene>
    <name evidence="7" type="ORF">U0C82_17760</name>
</gene>
<evidence type="ECO:0000259" key="6">
    <source>
        <dbReference type="PROSITE" id="PS51635"/>
    </source>
</evidence>
<dbReference type="Pfam" id="PF01734">
    <property type="entry name" value="Patatin"/>
    <property type="match status" value="1"/>
</dbReference>
<feature type="short sequence motif" description="DGA/G" evidence="4">
    <location>
        <begin position="195"/>
        <end position="197"/>
    </location>
</feature>
<protein>
    <submittedName>
        <fullName evidence="7">Patatin-like phospholipase family protein</fullName>
    </submittedName>
</protein>
<dbReference type="SUPFAM" id="SSF52151">
    <property type="entry name" value="FabD/lysophospholipase-like"/>
    <property type="match status" value="1"/>
</dbReference>
<dbReference type="Gene3D" id="3.40.1090.10">
    <property type="entry name" value="Cytosolic phospholipase A2 catalytic domain"/>
    <property type="match status" value="2"/>
</dbReference>
<feature type="short sequence motif" description="GXSXG" evidence="4">
    <location>
        <begin position="79"/>
        <end position="83"/>
    </location>
</feature>
<proteinExistence type="predicted"/>
<reference evidence="7 8" key="1">
    <citation type="submission" date="2023-12" db="EMBL/GenBank/DDBJ databases">
        <title>Description of Novel Strain Fulvimarina sp. 2208YS6-2-32 isolated from Uroteuthis (Photololigo) edulis.</title>
        <authorList>
            <person name="Park J.-S."/>
        </authorList>
    </citation>
    <scope>NUCLEOTIDE SEQUENCE [LARGE SCALE GENOMIC DNA]</scope>
    <source>
        <strain evidence="7 8">2208YS6-2-32</strain>
    </source>
</reference>
<comment type="caution">
    <text evidence="4">Lacks conserved residue(s) required for the propagation of feature annotation.</text>
</comment>
<feature type="active site" description="Nucleophile" evidence="4">
    <location>
        <position position="81"/>
    </location>
</feature>
<comment type="caution">
    <text evidence="7">The sequence shown here is derived from an EMBL/GenBank/DDBJ whole genome shotgun (WGS) entry which is preliminary data.</text>
</comment>
<name>A0ABU5I783_9HYPH</name>
<keyword evidence="1 4" id="KW-0378">Hydrolase</keyword>